<dbReference type="KEGG" id="gfe:Gferi_00490"/>
<dbReference type="RefSeq" id="WP_069973747.1">
    <property type="nucleotide sequence ID" value="NZ_CP017269.1"/>
</dbReference>
<name>A0A1D8GBE0_9FIRM</name>
<accession>A0A1D8GBE0</accession>
<sequence length="505" mass="58007">MKKIRLIILLTLITLYVTGCVNITTNSVQMLTAPKNQQIPVGGTWKIIEVLKTAAKDSVTVEEAWLEKTVQFTPDYMVLGEYLLKEPRYKIKRVDGEEYLLYSRRSIPKNIALPSKEIDVITITDQDKYFCEILRLDADKLVLEIHNYSFYLEKISDETTHIVLNTDEEKNRAQSLNIVNYREDNLTRTGVLVGLRALEENGDPVPKYRYRTLWIAAKNKELHPILETKDIFFPRKSGFWKMEVQREMEGDWAEDFLLAYNVATDKTNSTWDFETALQREPDKTGGISRQINYVGNDYVSIETAGVGSYKGSSGKWKESRLQIVPIDNLSNKRGVTIRDLAGEEGISSMEAGRQRVLQDRKLRNQKIMDAARLEENFGLERKMGHWFYKGRVSYFEGEDIHFVDYNINLIPSLKLVFYDELSVPWTQIKDKIPGTIDVYTSPNKDIALVVTKSEIMVYGIDNGQLQSNPLGKIALEKGETIIMAEWATGSYVENWEQTFMSVNTP</sequence>
<dbReference type="OrthoDB" id="2677224at2"/>
<organism evidence="1 2">
    <name type="scientific">Geosporobacter ferrireducens</name>
    <dbReference type="NCBI Taxonomy" id="1424294"/>
    <lineage>
        <taxon>Bacteria</taxon>
        <taxon>Bacillati</taxon>
        <taxon>Bacillota</taxon>
        <taxon>Clostridia</taxon>
        <taxon>Peptostreptococcales</taxon>
        <taxon>Thermotaleaceae</taxon>
        <taxon>Geosporobacter</taxon>
    </lineage>
</organism>
<dbReference type="STRING" id="1424294.Gferi_00490"/>
<dbReference type="EMBL" id="CP017269">
    <property type="protein sequence ID" value="AOT68193.1"/>
    <property type="molecule type" value="Genomic_DNA"/>
</dbReference>
<protein>
    <recommendedName>
        <fullName evidence="3">Lipoprotein</fullName>
    </recommendedName>
</protein>
<proteinExistence type="predicted"/>
<dbReference type="Proteomes" id="UP000095743">
    <property type="component" value="Chromosome"/>
</dbReference>
<gene>
    <name evidence="1" type="ORF">Gferi_00490</name>
</gene>
<reference evidence="1 2" key="1">
    <citation type="submission" date="2016-09" db="EMBL/GenBank/DDBJ databases">
        <title>Genomic analysis reveals versatility of anaerobic energy metabolism of Geosporobacter ferrireducens IRF9 of phylum Firmicutes.</title>
        <authorList>
            <person name="Kim S.-J."/>
        </authorList>
    </citation>
    <scope>NUCLEOTIDE SEQUENCE [LARGE SCALE GENOMIC DNA]</scope>
    <source>
        <strain evidence="1 2">IRF9</strain>
    </source>
</reference>
<keyword evidence="2" id="KW-1185">Reference proteome</keyword>
<dbReference type="AlphaFoldDB" id="A0A1D8GBE0"/>
<evidence type="ECO:0008006" key="3">
    <source>
        <dbReference type="Google" id="ProtNLM"/>
    </source>
</evidence>
<evidence type="ECO:0000313" key="2">
    <source>
        <dbReference type="Proteomes" id="UP000095743"/>
    </source>
</evidence>
<evidence type="ECO:0000313" key="1">
    <source>
        <dbReference type="EMBL" id="AOT68193.1"/>
    </source>
</evidence>